<feature type="compositionally biased region" description="Basic and acidic residues" evidence="1">
    <location>
        <begin position="62"/>
        <end position="84"/>
    </location>
</feature>
<name>A0AAD2DPK2_9LAMI</name>
<accession>A0AAD2DPK2</accession>
<dbReference type="AlphaFoldDB" id="A0AAD2DPK2"/>
<dbReference type="EMBL" id="OU503039">
    <property type="protein sequence ID" value="CAI9759310.1"/>
    <property type="molecule type" value="Genomic_DNA"/>
</dbReference>
<reference evidence="2" key="1">
    <citation type="submission" date="2023-05" db="EMBL/GenBank/DDBJ databases">
        <authorList>
            <person name="Huff M."/>
        </authorList>
    </citation>
    <scope>NUCLEOTIDE SEQUENCE</scope>
</reference>
<dbReference type="PANTHER" id="PTHR33641">
    <property type="entry name" value="OS06G0133500 PROTEIN"/>
    <property type="match status" value="1"/>
</dbReference>
<gene>
    <name evidence="2" type="ORF">FPE_LOCUS6740</name>
</gene>
<organism evidence="2 3">
    <name type="scientific">Fraxinus pennsylvanica</name>
    <dbReference type="NCBI Taxonomy" id="56036"/>
    <lineage>
        <taxon>Eukaryota</taxon>
        <taxon>Viridiplantae</taxon>
        <taxon>Streptophyta</taxon>
        <taxon>Embryophyta</taxon>
        <taxon>Tracheophyta</taxon>
        <taxon>Spermatophyta</taxon>
        <taxon>Magnoliopsida</taxon>
        <taxon>eudicotyledons</taxon>
        <taxon>Gunneridae</taxon>
        <taxon>Pentapetalae</taxon>
        <taxon>asterids</taxon>
        <taxon>lamiids</taxon>
        <taxon>Lamiales</taxon>
        <taxon>Oleaceae</taxon>
        <taxon>Oleeae</taxon>
        <taxon>Fraxinus</taxon>
    </lineage>
</organism>
<evidence type="ECO:0000313" key="3">
    <source>
        <dbReference type="Proteomes" id="UP000834106"/>
    </source>
</evidence>
<keyword evidence="3" id="KW-1185">Reference proteome</keyword>
<dbReference type="PANTHER" id="PTHR33641:SF15">
    <property type="entry name" value="AVR9_CF-9 RAPIDLY ELICITED PROTEIN"/>
    <property type="match status" value="1"/>
</dbReference>
<feature type="compositionally biased region" description="Polar residues" evidence="1">
    <location>
        <begin position="50"/>
        <end position="61"/>
    </location>
</feature>
<protein>
    <submittedName>
        <fullName evidence="2">Uncharacterized protein</fullName>
    </submittedName>
</protein>
<evidence type="ECO:0000313" key="2">
    <source>
        <dbReference type="EMBL" id="CAI9759310.1"/>
    </source>
</evidence>
<dbReference type="Proteomes" id="UP000834106">
    <property type="component" value="Chromosome 4"/>
</dbReference>
<sequence>MKLSLLVYPPSFLEYSSRNQYLDQTMNSIFSSFDAFSAEFLGQLVRTSVSCPEPSQKQKNQLIKERRNIGEQRDSGNKPEELRKTQPAKGARFAPELDGLNCFETMVSY</sequence>
<feature type="region of interest" description="Disordered" evidence="1">
    <location>
        <begin position="50"/>
        <end position="92"/>
    </location>
</feature>
<evidence type="ECO:0000256" key="1">
    <source>
        <dbReference type="SAM" id="MobiDB-lite"/>
    </source>
</evidence>
<proteinExistence type="predicted"/>